<dbReference type="Pfam" id="PF13639">
    <property type="entry name" value="zf-RING_2"/>
    <property type="match status" value="1"/>
</dbReference>
<dbReference type="AlphaFoldDB" id="A0A6A2X7A8"/>
<dbReference type="Proteomes" id="UP000436088">
    <property type="component" value="Unassembled WGS sequence"/>
</dbReference>
<dbReference type="PANTHER" id="PTHR45969:SF22">
    <property type="entry name" value="E3 UBIQUITIN-PROTEIN LIGASE RHA1B-LIKE"/>
    <property type="match status" value="1"/>
</dbReference>
<dbReference type="OrthoDB" id="8062037at2759"/>
<accession>A0A6A2X7A8</accession>
<dbReference type="InterPro" id="IPR013083">
    <property type="entry name" value="Znf_RING/FYVE/PHD"/>
</dbReference>
<keyword evidence="2 4" id="KW-0863">Zinc-finger</keyword>
<feature type="domain" description="RING-type" evidence="5">
    <location>
        <begin position="112"/>
        <end position="154"/>
    </location>
</feature>
<name>A0A6A2X7A8_HIBSY</name>
<evidence type="ECO:0000256" key="4">
    <source>
        <dbReference type="PROSITE-ProRule" id="PRU00175"/>
    </source>
</evidence>
<evidence type="ECO:0000313" key="6">
    <source>
        <dbReference type="EMBL" id="KAE8671213.1"/>
    </source>
</evidence>
<dbReference type="PROSITE" id="PS50089">
    <property type="entry name" value="ZF_RING_2"/>
    <property type="match status" value="1"/>
</dbReference>
<keyword evidence="3" id="KW-0862">Zinc</keyword>
<reference evidence="6" key="1">
    <citation type="submission" date="2019-09" db="EMBL/GenBank/DDBJ databases">
        <title>Draft genome information of white flower Hibiscus syriacus.</title>
        <authorList>
            <person name="Kim Y.-M."/>
        </authorList>
    </citation>
    <scope>NUCLEOTIDE SEQUENCE [LARGE SCALE GENOMIC DNA]</scope>
    <source>
        <strain evidence="6">YM2019G1</strain>
    </source>
</reference>
<evidence type="ECO:0000256" key="1">
    <source>
        <dbReference type="ARBA" id="ARBA00022723"/>
    </source>
</evidence>
<protein>
    <recommendedName>
        <fullName evidence="5">RING-type domain-containing protein</fullName>
    </recommendedName>
</protein>
<sequence>MIQLFNSIDFSQFVIVTLIVLLLTSDLEFISMAKDFCWCRVERLHSLFEPHQDYDEADFDDYDGRPSPSQVPVPFMAPVVSKLIKTKLPVVEFGRSKLGADIGEQSSLWAECAICLECVEGGEEIRELGNCSHLYHRACIDGWIDQGHETCPLCGRKLLPFEAIAIAPAAADEDKEVKGVYDPWRLERMAYLFGDNY</sequence>
<proteinExistence type="predicted"/>
<keyword evidence="1" id="KW-0479">Metal-binding</keyword>
<evidence type="ECO:0000256" key="3">
    <source>
        <dbReference type="ARBA" id="ARBA00022833"/>
    </source>
</evidence>
<dbReference type="Gene3D" id="3.30.40.10">
    <property type="entry name" value="Zinc/RING finger domain, C3HC4 (zinc finger)"/>
    <property type="match status" value="1"/>
</dbReference>
<dbReference type="SUPFAM" id="SSF57850">
    <property type="entry name" value="RING/U-box"/>
    <property type="match status" value="1"/>
</dbReference>
<comment type="caution">
    <text evidence="6">The sequence shown here is derived from an EMBL/GenBank/DDBJ whole genome shotgun (WGS) entry which is preliminary data.</text>
</comment>
<dbReference type="SMART" id="SM00184">
    <property type="entry name" value="RING"/>
    <property type="match status" value="1"/>
</dbReference>
<organism evidence="6 7">
    <name type="scientific">Hibiscus syriacus</name>
    <name type="common">Rose of Sharon</name>
    <dbReference type="NCBI Taxonomy" id="106335"/>
    <lineage>
        <taxon>Eukaryota</taxon>
        <taxon>Viridiplantae</taxon>
        <taxon>Streptophyta</taxon>
        <taxon>Embryophyta</taxon>
        <taxon>Tracheophyta</taxon>
        <taxon>Spermatophyta</taxon>
        <taxon>Magnoliopsida</taxon>
        <taxon>eudicotyledons</taxon>
        <taxon>Gunneridae</taxon>
        <taxon>Pentapetalae</taxon>
        <taxon>rosids</taxon>
        <taxon>malvids</taxon>
        <taxon>Malvales</taxon>
        <taxon>Malvaceae</taxon>
        <taxon>Malvoideae</taxon>
        <taxon>Hibiscus</taxon>
    </lineage>
</organism>
<dbReference type="InterPro" id="IPR001841">
    <property type="entry name" value="Znf_RING"/>
</dbReference>
<evidence type="ECO:0000313" key="7">
    <source>
        <dbReference type="Proteomes" id="UP000436088"/>
    </source>
</evidence>
<dbReference type="GO" id="GO:0016567">
    <property type="term" value="P:protein ubiquitination"/>
    <property type="evidence" value="ECO:0007669"/>
    <property type="project" value="TreeGrafter"/>
</dbReference>
<gene>
    <name evidence="6" type="ORF">F3Y22_tig00111983pilonHSYRG00013</name>
</gene>
<dbReference type="GO" id="GO:0061630">
    <property type="term" value="F:ubiquitin protein ligase activity"/>
    <property type="evidence" value="ECO:0007669"/>
    <property type="project" value="TreeGrafter"/>
</dbReference>
<dbReference type="GO" id="GO:0008270">
    <property type="term" value="F:zinc ion binding"/>
    <property type="evidence" value="ECO:0007669"/>
    <property type="project" value="UniProtKB-KW"/>
</dbReference>
<evidence type="ECO:0000256" key="2">
    <source>
        <dbReference type="ARBA" id="ARBA00022771"/>
    </source>
</evidence>
<keyword evidence="7" id="KW-1185">Reference proteome</keyword>
<evidence type="ECO:0000259" key="5">
    <source>
        <dbReference type="PROSITE" id="PS50089"/>
    </source>
</evidence>
<dbReference type="EMBL" id="VEPZ02001477">
    <property type="protein sequence ID" value="KAE8671213.1"/>
    <property type="molecule type" value="Genomic_DNA"/>
</dbReference>
<dbReference type="PANTHER" id="PTHR45969">
    <property type="entry name" value="RING ZINC FINGER PROTEIN-RELATED"/>
    <property type="match status" value="1"/>
</dbReference>